<organism evidence="2 3">
    <name type="scientific">Pseudoalteromonas aurantia 208</name>
    <dbReference type="NCBI Taxonomy" id="1314867"/>
    <lineage>
        <taxon>Bacteria</taxon>
        <taxon>Pseudomonadati</taxon>
        <taxon>Pseudomonadota</taxon>
        <taxon>Gammaproteobacteria</taxon>
        <taxon>Alteromonadales</taxon>
        <taxon>Pseudoalteromonadaceae</taxon>
        <taxon>Pseudoalteromonas</taxon>
    </lineage>
</organism>
<reference evidence="2 3" key="1">
    <citation type="submission" date="2015-03" db="EMBL/GenBank/DDBJ databases">
        <title>Genome sequence of Pseudoalteromonas aurantia.</title>
        <authorList>
            <person name="Xie B.-B."/>
            <person name="Rong J.-C."/>
            <person name="Qin Q.-L."/>
            <person name="Zhang Y.-Z."/>
        </authorList>
    </citation>
    <scope>NUCLEOTIDE SEQUENCE [LARGE SCALE GENOMIC DNA]</scope>
    <source>
        <strain evidence="2 3">208</strain>
    </source>
</reference>
<proteinExistence type="predicted"/>
<protein>
    <submittedName>
        <fullName evidence="2">Uncharacterized protein</fullName>
    </submittedName>
</protein>
<feature type="signal peptide" evidence="1">
    <location>
        <begin position="1"/>
        <end position="23"/>
    </location>
</feature>
<dbReference type="Proteomes" id="UP000615755">
    <property type="component" value="Unassembled WGS sequence"/>
</dbReference>
<accession>A0ABR9EH93</accession>
<evidence type="ECO:0000256" key="1">
    <source>
        <dbReference type="SAM" id="SignalP"/>
    </source>
</evidence>
<evidence type="ECO:0000313" key="3">
    <source>
        <dbReference type="Proteomes" id="UP000615755"/>
    </source>
</evidence>
<name>A0ABR9EH93_9GAMM</name>
<gene>
    <name evidence="2" type="ORF">PAUR_b0375</name>
</gene>
<dbReference type="EMBL" id="AQGV01000015">
    <property type="protein sequence ID" value="MBE0370360.1"/>
    <property type="molecule type" value="Genomic_DNA"/>
</dbReference>
<feature type="chain" id="PRO_5047486067" evidence="1">
    <location>
        <begin position="24"/>
        <end position="262"/>
    </location>
</feature>
<comment type="caution">
    <text evidence="2">The sequence shown here is derived from an EMBL/GenBank/DDBJ whole genome shotgun (WGS) entry which is preliminary data.</text>
</comment>
<sequence length="262" mass="28876">MKYLIAPLIAPLIALMTPSMALAASTVSQLTVEGEVATFTLSEPKTHTVPSCVTAERTNQWAINLSSLQGQAMYSLLVTAVSKEQLVSVHSTMRCESLAGVEQAARILLSINQSSNGRHDGAWLYKGDGFTKVGKVISGDSGWYQYAPIGGTIKMHLYRPEIVENNNGFSYLDAECKGDPYLDYHGYEYLKFVKPVNHYLTYSDSTIKGNRLADHGHVHFYRGDTNGGCTKETRSLAYQSTRAVKLEKTEHPLCGSTPCWIK</sequence>
<evidence type="ECO:0000313" key="2">
    <source>
        <dbReference type="EMBL" id="MBE0370360.1"/>
    </source>
</evidence>
<dbReference type="RefSeq" id="WP_192509485.1">
    <property type="nucleotide sequence ID" value="NZ_AQGV01000015.1"/>
</dbReference>
<keyword evidence="3" id="KW-1185">Reference proteome</keyword>
<keyword evidence="1" id="KW-0732">Signal</keyword>